<dbReference type="PANTHER" id="PTHR42718">
    <property type="entry name" value="MAJOR FACILITATOR SUPERFAMILY MULTIDRUG TRANSPORTER MFSC"/>
    <property type="match status" value="1"/>
</dbReference>
<sequence length="522" mass="54297">MMEKKWWTLLGVCGGTFMLLLDTTIVYVVMPDVQRDLNASFADLQWVIDGYALALASFLLTSGTLADRFGRKRLYAIGVALFTVASLLCGVAQSPLMLIMSRVLQGVGGSVMFATGLALLAGSFQGKERGMAFGVWGMVTGLASAIGPVAGGLISSGISWRGIFLVNVPIGVIVALIIALRVDESKSPFARKLDYPGFVLLTGGLATLVYGLIRAGETEWSDGRAVTGLVVGAALLLAFLLVEAKSEQPMFDLRLFRIPTFVGGSIAAFAMNGSLFAMFLFLAIYFQEALNYSSLETGLRLLTASLSMLVASLIAGRLSAKVQPRYMIGVGLLLVGAALLLMSGITESSGWEHFIPGLVLGGVGAGLVNPPLASTAVGVVDFSRSGMASGVNGTFRQLGVSAGVAVLGSTFAGVISDRFRDGLRGVPELAGRSDQLAALTRGGETGEAVRLVPEQYGEKVQHIATTGFVDGLNTLLAVSAGLALLGGVLALVLIRPADFQAAQAPKPEAKDAPGQSPVAAES</sequence>
<dbReference type="OrthoDB" id="9781469at2"/>
<feature type="transmembrane region" description="Helical" evidence="9">
    <location>
        <begin position="358"/>
        <end position="382"/>
    </location>
</feature>
<dbReference type="InterPro" id="IPR036259">
    <property type="entry name" value="MFS_trans_sf"/>
</dbReference>
<dbReference type="PROSITE" id="PS00216">
    <property type="entry name" value="SUGAR_TRANSPORT_1"/>
    <property type="match status" value="1"/>
</dbReference>
<evidence type="ECO:0000256" key="6">
    <source>
        <dbReference type="ARBA" id="ARBA00023136"/>
    </source>
</evidence>
<evidence type="ECO:0000256" key="5">
    <source>
        <dbReference type="ARBA" id="ARBA00022989"/>
    </source>
</evidence>
<feature type="domain" description="Major facilitator superfamily (MFS) profile" evidence="10">
    <location>
        <begin position="8"/>
        <end position="498"/>
    </location>
</feature>
<feature type="transmembrane region" description="Helical" evidence="9">
    <location>
        <begin position="326"/>
        <end position="346"/>
    </location>
</feature>
<dbReference type="AlphaFoldDB" id="A0A4P6TRM5"/>
<feature type="transmembrane region" description="Helical" evidence="9">
    <location>
        <begin position="160"/>
        <end position="181"/>
    </location>
</feature>
<feature type="transmembrane region" description="Helical" evidence="9">
    <location>
        <begin position="99"/>
        <end position="121"/>
    </location>
</feature>
<dbReference type="Pfam" id="PF07690">
    <property type="entry name" value="MFS_1"/>
    <property type="match status" value="1"/>
</dbReference>
<feature type="transmembrane region" description="Helical" evidence="9">
    <location>
        <begin position="394"/>
        <end position="415"/>
    </location>
</feature>
<evidence type="ECO:0000313" key="12">
    <source>
        <dbReference type="Proteomes" id="UP000292547"/>
    </source>
</evidence>
<organism evidence="11 12">
    <name type="scientific">Streptomyces seoulensis</name>
    <dbReference type="NCBI Taxonomy" id="73044"/>
    <lineage>
        <taxon>Bacteria</taxon>
        <taxon>Bacillati</taxon>
        <taxon>Actinomycetota</taxon>
        <taxon>Actinomycetes</taxon>
        <taxon>Kitasatosporales</taxon>
        <taxon>Streptomycetaceae</taxon>
        <taxon>Streptomyces</taxon>
    </lineage>
</organism>
<dbReference type="InterPro" id="IPR020846">
    <property type="entry name" value="MFS_dom"/>
</dbReference>
<keyword evidence="3" id="KW-1003">Cell membrane</keyword>
<comment type="subcellular location">
    <subcellularLocation>
        <location evidence="1">Cell membrane</location>
        <topology evidence="1">Multi-pass membrane protein</topology>
    </subcellularLocation>
</comment>
<dbReference type="KEGG" id="sseo:D0Z67_01770"/>
<evidence type="ECO:0000256" key="8">
    <source>
        <dbReference type="SAM" id="MobiDB-lite"/>
    </source>
</evidence>
<feature type="transmembrane region" description="Helical" evidence="9">
    <location>
        <begin position="475"/>
        <end position="494"/>
    </location>
</feature>
<accession>A0A4P6TRM5</accession>
<dbReference type="InterPro" id="IPR011701">
    <property type="entry name" value="MFS"/>
</dbReference>
<dbReference type="GeneID" id="300097656"/>
<feature type="transmembrane region" description="Helical" evidence="9">
    <location>
        <begin position="193"/>
        <end position="213"/>
    </location>
</feature>
<keyword evidence="12" id="KW-1185">Reference proteome</keyword>
<evidence type="ECO:0000256" key="4">
    <source>
        <dbReference type="ARBA" id="ARBA00022692"/>
    </source>
</evidence>
<keyword evidence="2" id="KW-0813">Transport</keyword>
<dbReference type="GO" id="GO:0005886">
    <property type="term" value="C:plasma membrane"/>
    <property type="evidence" value="ECO:0007669"/>
    <property type="project" value="UniProtKB-SubCell"/>
</dbReference>
<keyword evidence="7" id="KW-0046">Antibiotic resistance</keyword>
<dbReference type="SUPFAM" id="SSF103473">
    <property type="entry name" value="MFS general substrate transporter"/>
    <property type="match status" value="1"/>
</dbReference>
<feature type="region of interest" description="Disordered" evidence="8">
    <location>
        <begin position="502"/>
        <end position="522"/>
    </location>
</feature>
<dbReference type="PANTHER" id="PTHR42718:SF49">
    <property type="entry name" value="EXPORT PROTEIN"/>
    <property type="match status" value="1"/>
</dbReference>
<dbReference type="Gene3D" id="1.20.1720.10">
    <property type="entry name" value="Multidrug resistance protein D"/>
    <property type="match status" value="1"/>
</dbReference>
<keyword evidence="5 9" id="KW-1133">Transmembrane helix</keyword>
<dbReference type="RefSeq" id="WP_107059538.1">
    <property type="nucleotide sequence ID" value="NZ_CP032229.1"/>
</dbReference>
<feature type="transmembrane region" description="Helical" evidence="9">
    <location>
        <begin position="7"/>
        <end position="30"/>
    </location>
</feature>
<evidence type="ECO:0000256" key="7">
    <source>
        <dbReference type="ARBA" id="ARBA00023251"/>
    </source>
</evidence>
<evidence type="ECO:0000256" key="1">
    <source>
        <dbReference type="ARBA" id="ARBA00004651"/>
    </source>
</evidence>
<feature type="transmembrane region" description="Helical" evidence="9">
    <location>
        <begin position="133"/>
        <end position="154"/>
    </location>
</feature>
<dbReference type="CDD" id="cd17321">
    <property type="entry name" value="MFS_MMR_MDR_like"/>
    <property type="match status" value="1"/>
</dbReference>
<dbReference type="PRINTS" id="PR01036">
    <property type="entry name" value="TCRTETB"/>
</dbReference>
<dbReference type="NCBIfam" id="TIGR00711">
    <property type="entry name" value="efflux_EmrB"/>
    <property type="match status" value="1"/>
</dbReference>
<keyword evidence="4 9" id="KW-0812">Transmembrane</keyword>
<feature type="transmembrane region" description="Helical" evidence="9">
    <location>
        <begin position="225"/>
        <end position="242"/>
    </location>
</feature>
<dbReference type="InterPro" id="IPR005829">
    <property type="entry name" value="Sugar_transporter_CS"/>
</dbReference>
<feature type="transmembrane region" description="Helical" evidence="9">
    <location>
        <begin position="74"/>
        <end position="93"/>
    </location>
</feature>
<evidence type="ECO:0000256" key="9">
    <source>
        <dbReference type="SAM" id="Phobius"/>
    </source>
</evidence>
<dbReference type="Proteomes" id="UP000292547">
    <property type="component" value="Chromosome"/>
</dbReference>
<evidence type="ECO:0000256" key="2">
    <source>
        <dbReference type="ARBA" id="ARBA00022448"/>
    </source>
</evidence>
<evidence type="ECO:0000259" key="10">
    <source>
        <dbReference type="PROSITE" id="PS50850"/>
    </source>
</evidence>
<keyword evidence="6 9" id="KW-0472">Membrane</keyword>
<dbReference type="STRING" id="73044.GCA_000725795_02142"/>
<feature type="transmembrane region" description="Helical" evidence="9">
    <location>
        <begin position="298"/>
        <end position="319"/>
    </location>
</feature>
<dbReference type="GO" id="GO:0046677">
    <property type="term" value="P:response to antibiotic"/>
    <property type="evidence" value="ECO:0007669"/>
    <property type="project" value="UniProtKB-KW"/>
</dbReference>
<feature type="transmembrane region" description="Helical" evidence="9">
    <location>
        <begin position="262"/>
        <end position="286"/>
    </location>
</feature>
<dbReference type="PROSITE" id="PS50850">
    <property type="entry name" value="MFS"/>
    <property type="match status" value="1"/>
</dbReference>
<name>A0A4P6TRM5_STRSO</name>
<gene>
    <name evidence="11" type="ORF">D0Z67_01770</name>
</gene>
<dbReference type="InterPro" id="IPR004638">
    <property type="entry name" value="EmrB-like"/>
</dbReference>
<dbReference type="GO" id="GO:0022857">
    <property type="term" value="F:transmembrane transporter activity"/>
    <property type="evidence" value="ECO:0007669"/>
    <property type="project" value="InterPro"/>
</dbReference>
<protein>
    <submittedName>
        <fullName evidence="11">DHA2 family efflux MFS transporter permease subunit</fullName>
    </submittedName>
</protein>
<evidence type="ECO:0000313" key="11">
    <source>
        <dbReference type="EMBL" id="QBJ89164.1"/>
    </source>
</evidence>
<proteinExistence type="predicted"/>
<reference evidence="11 12" key="1">
    <citation type="submission" date="2018-08" db="EMBL/GenBank/DDBJ databases">
        <title>The complete genome sequence of Streptomyces seoulensis, a pioneer strain for nickel superoxide dismutase discovery.</title>
        <authorList>
            <person name="Shin J."/>
            <person name="Lee J.-S."/>
            <person name="Lee E.-J."/>
            <person name="Youn H.-D."/>
        </authorList>
    </citation>
    <scope>NUCLEOTIDE SEQUENCE [LARGE SCALE GENOMIC DNA]</scope>
    <source>
        <strain evidence="11 12">KCTC 9819</strain>
    </source>
</reference>
<dbReference type="Gene3D" id="1.20.1250.20">
    <property type="entry name" value="MFS general substrate transporter like domains"/>
    <property type="match status" value="1"/>
</dbReference>
<feature type="transmembrane region" description="Helical" evidence="9">
    <location>
        <begin position="50"/>
        <end position="67"/>
    </location>
</feature>
<dbReference type="EMBL" id="CP032229">
    <property type="protein sequence ID" value="QBJ89164.1"/>
    <property type="molecule type" value="Genomic_DNA"/>
</dbReference>
<evidence type="ECO:0000256" key="3">
    <source>
        <dbReference type="ARBA" id="ARBA00022475"/>
    </source>
</evidence>